<name>A0A5B8TZV9_9ACTN</name>
<dbReference type="GO" id="GO:0042351">
    <property type="term" value="P:'de novo' GDP-L-fucose biosynthetic process"/>
    <property type="evidence" value="ECO:0007669"/>
    <property type="project" value="TreeGrafter"/>
</dbReference>
<dbReference type="PANTHER" id="PTHR43715">
    <property type="entry name" value="GDP-MANNOSE 4,6-DEHYDRATASE"/>
    <property type="match status" value="1"/>
</dbReference>
<dbReference type="Pfam" id="PF16363">
    <property type="entry name" value="GDP_Man_Dehyd"/>
    <property type="match status" value="1"/>
</dbReference>
<reference evidence="8 9" key="1">
    <citation type="journal article" date="2018" name="J. Microbiol.">
        <title>Baekduia soli gen. nov., sp. nov., a novel bacterium isolated from the soil of Baekdu Mountain and proposal of a novel family name, Baekduiaceae fam. nov.</title>
        <authorList>
            <person name="An D.S."/>
            <person name="Siddiqi M.Z."/>
            <person name="Kim K.H."/>
            <person name="Yu H.S."/>
            <person name="Im W.T."/>
        </authorList>
    </citation>
    <scope>NUCLEOTIDE SEQUENCE [LARGE SCALE GENOMIC DNA]</scope>
    <source>
        <strain evidence="8 9">BR7-21</strain>
    </source>
</reference>
<comment type="cofactor">
    <cofactor evidence="2">
        <name>NADP(+)</name>
        <dbReference type="ChEBI" id="CHEBI:58349"/>
    </cofactor>
</comment>
<dbReference type="RefSeq" id="WP_146915285.1">
    <property type="nucleotide sequence ID" value="NZ_CP042430.1"/>
</dbReference>
<dbReference type="GO" id="GO:0008446">
    <property type="term" value="F:GDP-mannose 4,6-dehydratase activity"/>
    <property type="evidence" value="ECO:0007669"/>
    <property type="project" value="UniProtKB-EC"/>
</dbReference>
<dbReference type="Gene3D" id="3.90.25.10">
    <property type="entry name" value="UDP-galactose 4-epimerase, domain 1"/>
    <property type="match status" value="1"/>
</dbReference>
<accession>A0A5B8TZV9</accession>
<dbReference type="FunFam" id="3.40.50.720:FF:000924">
    <property type="entry name" value="GDP-mannose 4,6 dehydratase"/>
    <property type="match status" value="1"/>
</dbReference>
<dbReference type="EC" id="4.2.1.47" evidence="4"/>
<evidence type="ECO:0000256" key="5">
    <source>
        <dbReference type="ARBA" id="ARBA00023239"/>
    </source>
</evidence>
<dbReference type="InterPro" id="IPR006368">
    <property type="entry name" value="GDP_Man_deHydtase"/>
</dbReference>
<evidence type="ECO:0000259" key="7">
    <source>
        <dbReference type="Pfam" id="PF16363"/>
    </source>
</evidence>
<evidence type="ECO:0000256" key="6">
    <source>
        <dbReference type="ARBA" id="ARBA00059383"/>
    </source>
</evidence>
<dbReference type="OrthoDB" id="9801785at2"/>
<evidence type="ECO:0000256" key="2">
    <source>
        <dbReference type="ARBA" id="ARBA00001937"/>
    </source>
</evidence>
<organism evidence="8 9">
    <name type="scientific">Baekduia soli</name>
    <dbReference type="NCBI Taxonomy" id="496014"/>
    <lineage>
        <taxon>Bacteria</taxon>
        <taxon>Bacillati</taxon>
        <taxon>Actinomycetota</taxon>
        <taxon>Thermoleophilia</taxon>
        <taxon>Solirubrobacterales</taxon>
        <taxon>Baekduiaceae</taxon>
        <taxon>Baekduia</taxon>
    </lineage>
</organism>
<keyword evidence="5" id="KW-0456">Lyase</keyword>
<dbReference type="CDD" id="cd05260">
    <property type="entry name" value="GDP_MD_SDR_e"/>
    <property type="match status" value="1"/>
</dbReference>
<dbReference type="Gene3D" id="3.40.50.720">
    <property type="entry name" value="NAD(P)-binding Rossmann-like Domain"/>
    <property type="match status" value="1"/>
</dbReference>
<gene>
    <name evidence="8" type="ORF">FSW04_00865</name>
</gene>
<evidence type="ECO:0000256" key="3">
    <source>
        <dbReference type="ARBA" id="ARBA00009263"/>
    </source>
</evidence>
<evidence type="ECO:0000256" key="1">
    <source>
        <dbReference type="ARBA" id="ARBA00000188"/>
    </source>
</evidence>
<dbReference type="EMBL" id="CP042430">
    <property type="protein sequence ID" value="QEC46267.1"/>
    <property type="molecule type" value="Genomic_DNA"/>
</dbReference>
<dbReference type="PANTHER" id="PTHR43715:SF1">
    <property type="entry name" value="GDP-MANNOSE 4,6 DEHYDRATASE"/>
    <property type="match status" value="1"/>
</dbReference>
<proteinExistence type="inferred from homology"/>
<dbReference type="AlphaFoldDB" id="A0A5B8TZV9"/>
<evidence type="ECO:0000313" key="8">
    <source>
        <dbReference type="EMBL" id="QEC46267.1"/>
    </source>
</evidence>
<feature type="domain" description="NAD(P)-binding" evidence="7">
    <location>
        <begin position="5"/>
        <end position="309"/>
    </location>
</feature>
<dbReference type="InterPro" id="IPR016040">
    <property type="entry name" value="NAD(P)-bd_dom"/>
</dbReference>
<dbReference type="Proteomes" id="UP000321805">
    <property type="component" value="Chromosome"/>
</dbReference>
<comment type="catalytic activity">
    <reaction evidence="1">
        <text>GDP-alpha-D-mannose = GDP-4-dehydro-alpha-D-rhamnose + H2O</text>
        <dbReference type="Rhea" id="RHEA:23820"/>
        <dbReference type="ChEBI" id="CHEBI:15377"/>
        <dbReference type="ChEBI" id="CHEBI:57527"/>
        <dbReference type="ChEBI" id="CHEBI:57964"/>
        <dbReference type="EC" id="4.2.1.47"/>
    </reaction>
</comment>
<evidence type="ECO:0000256" key="4">
    <source>
        <dbReference type="ARBA" id="ARBA00011989"/>
    </source>
</evidence>
<dbReference type="SUPFAM" id="SSF51735">
    <property type="entry name" value="NAD(P)-binding Rossmann-fold domains"/>
    <property type="match status" value="1"/>
</dbReference>
<evidence type="ECO:0000313" key="9">
    <source>
        <dbReference type="Proteomes" id="UP000321805"/>
    </source>
</evidence>
<dbReference type="KEGG" id="bsol:FSW04_00865"/>
<protein>
    <recommendedName>
        <fullName evidence="4">GDP-mannose 4,6-dehydratase</fullName>
        <ecNumber evidence="4">4.2.1.47</ecNumber>
    </recommendedName>
</protein>
<dbReference type="InterPro" id="IPR036291">
    <property type="entry name" value="NAD(P)-bd_dom_sf"/>
</dbReference>
<comment type="similarity">
    <text evidence="3">Belongs to the NAD(P)-dependent epimerase/dehydratase family. GDP-mannose 4,6-dehydratase subfamily.</text>
</comment>
<comment type="function">
    <text evidence="6">Catalyzes the conversion of GDP-D-mannose to GDP-4-dehydro-6-deoxy-D-mannose.</text>
</comment>
<keyword evidence="9" id="KW-1185">Reference proteome</keyword>
<sequence>MRRALITGISGQDGSYLAELLLAEGYDVAGIVRQPVDQDLPHLGHVRDRLTLLHGDLLEPGTLRDALGAVRPHELYHLAAPTFVPTSWEDPGLILAAIAGATAELLGAARRLDPEMRVFVATSSEIFGDSGESPQHERSPMRPRSPYGVAKLAAHGLVGALRAHFGTHVVSGILFNHESPRRPAHFLPRKVTRGAAAIALGLQEELVLGDLRAVRDWSHAADVMRGAWLALQAPQAGDYVLASGRGRTVGELVDAAFAAAGVDPEGRVRVDPAFVRAPEATPPVGDPSHARSALGWEPAITFEAMIAEMVSADLAELRAQA</sequence>